<dbReference type="Proteomes" id="UP001597158">
    <property type="component" value="Unassembled WGS sequence"/>
</dbReference>
<dbReference type="RefSeq" id="WP_002926108.1">
    <property type="nucleotide sequence ID" value="NZ_JARQZE010000006.1"/>
</dbReference>
<feature type="transmembrane region" description="Helical" evidence="1">
    <location>
        <begin position="45"/>
        <end position="63"/>
    </location>
</feature>
<dbReference type="EMBL" id="JBHTMC010000034">
    <property type="protein sequence ID" value="MFD1265554.1"/>
    <property type="molecule type" value="Genomic_DNA"/>
</dbReference>
<evidence type="ECO:0000313" key="2">
    <source>
        <dbReference type="EMBL" id="MFD1265554.1"/>
    </source>
</evidence>
<keyword evidence="1" id="KW-0812">Transmembrane</keyword>
<proteinExistence type="predicted"/>
<evidence type="ECO:0000313" key="3">
    <source>
        <dbReference type="Proteomes" id="UP001597158"/>
    </source>
</evidence>
<comment type="caution">
    <text evidence="2">The sequence shown here is derived from an EMBL/GenBank/DDBJ whole genome shotgun (WGS) entry which is preliminary data.</text>
</comment>
<accession>A0ABW3WJ43</accession>
<evidence type="ECO:0000256" key="1">
    <source>
        <dbReference type="SAM" id="Phobius"/>
    </source>
</evidence>
<name>A0ABW3WJ43_9RHOO</name>
<protein>
    <submittedName>
        <fullName evidence="2">Cobyrinic acid a,c-diamide synthase</fullName>
    </submittedName>
</protein>
<keyword evidence="1" id="KW-1133">Transmembrane helix</keyword>
<organism evidence="2 3">
    <name type="scientific">Thauera mechernichensis</name>
    <dbReference type="NCBI Taxonomy" id="82788"/>
    <lineage>
        <taxon>Bacteria</taxon>
        <taxon>Pseudomonadati</taxon>
        <taxon>Pseudomonadota</taxon>
        <taxon>Betaproteobacteria</taxon>
        <taxon>Rhodocyclales</taxon>
        <taxon>Zoogloeaceae</taxon>
        <taxon>Thauera</taxon>
    </lineage>
</organism>
<sequence>MFEFLQGFAFGLFVTFVPWFVAGLYDPRLAVPEELATRWQVILRYAVAMPALAMLLFLTSLWGGFGASLGGWLAGLVAVPTALFLERRWWRWRAARAGRERAAIRERQRDELAQAHRERDLLTLDPALAPTNADAVVLQLWEVKRELVGLRRPDLAVQADRLFTRYQRALAVLDDKFDTRELTYERARGLVAEVGREASAGLGAMVELVHGSAGLDADFVRERLERAPARLNPTEREALQRRLAIADETERRLAEIAAGNEAALTALDHVAVAVARIDTGRTQSGSAGNMEQALQELRRFAERAGLYGRQP</sequence>
<gene>
    <name evidence="2" type="ORF">ACFQ4M_18420</name>
</gene>
<feature type="transmembrane region" description="Helical" evidence="1">
    <location>
        <begin position="69"/>
        <end position="86"/>
    </location>
</feature>
<feature type="transmembrane region" description="Helical" evidence="1">
    <location>
        <begin position="6"/>
        <end position="25"/>
    </location>
</feature>
<keyword evidence="1" id="KW-0472">Membrane</keyword>
<reference evidence="3" key="1">
    <citation type="journal article" date="2019" name="Int. J. Syst. Evol. Microbiol.">
        <title>The Global Catalogue of Microorganisms (GCM) 10K type strain sequencing project: providing services to taxonomists for standard genome sequencing and annotation.</title>
        <authorList>
            <consortium name="The Broad Institute Genomics Platform"/>
            <consortium name="The Broad Institute Genome Sequencing Center for Infectious Disease"/>
            <person name="Wu L."/>
            <person name="Ma J."/>
        </authorList>
    </citation>
    <scope>NUCLEOTIDE SEQUENCE [LARGE SCALE GENOMIC DNA]</scope>
    <source>
        <strain evidence="3">CCUG 48884</strain>
    </source>
</reference>
<keyword evidence="3" id="KW-1185">Reference proteome</keyword>